<name>A0A0V0TMF1_9BILA</name>
<keyword evidence="2" id="KW-1185">Reference proteome</keyword>
<sequence length="284" mass="32577">MHSLVSCCTILNRPVKFSAFSSIIDACIVVGLEKRKLSACKQNRQTGGPFLVQVSKAAHLGMVKRAGNRPNTSARSSSIPFAIAVWTNRFANLPAPACGIFILTELVHYIQSASVKGHDIPAKSRVRIVHFFHNIPKFSYRLGMYPYFCILLTTDRFAFKHMFNLCTILFVKILHVICQVTTTLMKWQSFYLIFQTHHLSDSIFKILRNFQLCSIYLKRDRNLFKLKTSLEDFLILDSKISKISSYIYATKKMLQNFKILPLILSKSFQLFCYNNNNNNVSIKI</sequence>
<dbReference type="EMBL" id="JYDJ01000207">
    <property type="protein sequence ID" value="KRX40204.1"/>
    <property type="molecule type" value="Genomic_DNA"/>
</dbReference>
<gene>
    <name evidence="1" type="ORF">T05_16106</name>
</gene>
<dbReference type="OrthoDB" id="10382544at2759"/>
<proteinExistence type="predicted"/>
<evidence type="ECO:0000313" key="2">
    <source>
        <dbReference type="Proteomes" id="UP000055048"/>
    </source>
</evidence>
<dbReference type="Proteomes" id="UP000055048">
    <property type="component" value="Unassembled WGS sequence"/>
</dbReference>
<accession>A0A0V0TMF1</accession>
<organism evidence="1 2">
    <name type="scientific">Trichinella murrelli</name>
    <dbReference type="NCBI Taxonomy" id="144512"/>
    <lineage>
        <taxon>Eukaryota</taxon>
        <taxon>Metazoa</taxon>
        <taxon>Ecdysozoa</taxon>
        <taxon>Nematoda</taxon>
        <taxon>Enoplea</taxon>
        <taxon>Dorylaimia</taxon>
        <taxon>Trichinellida</taxon>
        <taxon>Trichinellidae</taxon>
        <taxon>Trichinella</taxon>
    </lineage>
</organism>
<comment type="caution">
    <text evidence="1">The sequence shown here is derived from an EMBL/GenBank/DDBJ whole genome shotgun (WGS) entry which is preliminary data.</text>
</comment>
<evidence type="ECO:0000313" key="1">
    <source>
        <dbReference type="EMBL" id="KRX40204.1"/>
    </source>
</evidence>
<reference evidence="1 2" key="1">
    <citation type="submission" date="2015-01" db="EMBL/GenBank/DDBJ databases">
        <title>Evolution of Trichinella species and genotypes.</title>
        <authorList>
            <person name="Korhonen P.K."/>
            <person name="Edoardo P."/>
            <person name="Giuseppe L.R."/>
            <person name="Gasser R.B."/>
        </authorList>
    </citation>
    <scope>NUCLEOTIDE SEQUENCE [LARGE SCALE GENOMIC DNA]</scope>
    <source>
        <strain evidence="1">ISS417</strain>
    </source>
</reference>
<dbReference type="AlphaFoldDB" id="A0A0V0TMF1"/>
<protein>
    <submittedName>
        <fullName evidence="1">Uncharacterized protein</fullName>
    </submittedName>
</protein>